<dbReference type="SUPFAM" id="SSF48179">
    <property type="entry name" value="6-phosphogluconate dehydrogenase C-terminal domain-like"/>
    <property type="match status" value="1"/>
</dbReference>
<evidence type="ECO:0000256" key="3">
    <source>
        <dbReference type="ARBA" id="ARBA00048615"/>
    </source>
</evidence>
<organism evidence="7 8">
    <name type="scientific">Cohnella hongkongensis</name>
    <dbReference type="NCBI Taxonomy" id="178337"/>
    <lineage>
        <taxon>Bacteria</taxon>
        <taxon>Bacillati</taxon>
        <taxon>Bacillota</taxon>
        <taxon>Bacilli</taxon>
        <taxon>Bacillales</taxon>
        <taxon>Paenibacillaceae</taxon>
        <taxon>Cohnella</taxon>
    </lineage>
</organism>
<dbReference type="Pfam" id="PF08125">
    <property type="entry name" value="Mannitol_dh_C"/>
    <property type="match status" value="1"/>
</dbReference>
<keyword evidence="1" id="KW-0560">Oxidoreductase</keyword>
<feature type="domain" description="Mannitol dehydrogenase C-terminal" evidence="6">
    <location>
        <begin position="208"/>
        <end position="341"/>
    </location>
</feature>
<dbReference type="PANTHER" id="PTHR30524:SF0">
    <property type="entry name" value="ALTRONATE OXIDOREDUCTASE-RELATED"/>
    <property type="match status" value="1"/>
</dbReference>
<accession>A0ABV9F6H1</accession>
<gene>
    <name evidence="7" type="ORF">ACFO3S_03275</name>
</gene>
<dbReference type="InterPro" id="IPR013328">
    <property type="entry name" value="6PGD_dom2"/>
</dbReference>
<evidence type="ECO:0000256" key="1">
    <source>
        <dbReference type="ARBA" id="ARBA00023002"/>
    </source>
</evidence>
<dbReference type="RefSeq" id="WP_378092163.1">
    <property type="nucleotide sequence ID" value="NZ_JBHSEP010000001.1"/>
</dbReference>
<feature type="domain" description="Mannitol dehydrogenase N-terminal" evidence="5">
    <location>
        <begin position="10"/>
        <end position="162"/>
    </location>
</feature>
<dbReference type="EMBL" id="JBHSEP010000001">
    <property type="protein sequence ID" value="MFC4597252.1"/>
    <property type="molecule type" value="Genomic_DNA"/>
</dbReference>
<feature type="region of interest" description="Disordered" evidence="4">
    <location>
        <begin position="386"/>
        <end position="410"/>
    </location>
</feature>
<dbReference type="PANTHER" id="PTHR30524">
    <property type="entry name" value="MANNITOL-1-PHOSPHATE 5-DEHYDROGENASE"/>
    <property type="match status" value="1"/>
</dbReference>
<dbReference type="SUPFAM" id="SSF51735">
    <property type="entry name" value="NAD(P)-binding Rossmann-fold domains"/>
    <property type="match status" value="1"/>
</dbReference>
<comment type="caution">
    <text evidence="7">The sequence shown here is derived from an EMBL/GenBank/DDBJ whole genome shotgun (WGS) entry which is preliminary data.</text>
</comment>
<dbReference type="InterPro" id="IPR036291">
    <property type="entry name" value="NAD(P)-bd_dom_sf"/>
</dbReference>
<evidence type="ECO:0000259" key="5">
    <source>
        <dbReference type="Pfam" id="PF01232"/>
    </source>
</evidence>
<dbReference type="Proteomes" id="UP001596028">
    <property type="component" value="Unassembled WGS sequence"/>
</dbReference>
<dbReference type="Gene3D" id="1.10.1040.10">
    <property type="entry name" value="N-(1-d-carboxylethyl)-l-norvaline Dehydrogenase, domain 2"/>
    <property type="match status" value="1"/>
</dbReference>
<evidence type="ECO:0000256" key="4">
    <source>
        <dbReference type="SAM" id="MobiDB-lite"/>
    </source>
</evidence>
<proteinExistence type="predicted"/>
<protein>
    <submittedName>
        <fullName evidence="7">Mannitol dehydrogenase</fullName>
    </submittedName>
</protein>
<evidence type="ECO:0000313" key="7">
    <source>
        <dbReference type="EMBL" id="MFC4597252.1"/>
    </source>
</evidence>
<dbReference type="InterPro" id="IPR013118">
    <property type="entry name" value="Mannitol_DH_C"/>
</dbReference>
<reference evidence="8" key="1">
    <citation type="journal article" date="2019" name="Int. J. Syst. Evol. Microbiol.">
        <title>The Global Catalogue of Microorganisms (GCM) 10K type strain sequencing project: providing services to taxonomists for standard genome sequencing and annotation.</title>
        <authorList>
            <consortium name="The Broad Institute Genomics Platform"/>
            <consortium name="The Broad Institute Genome Sequencing Center for Infectious Disease"/>
            <person name="Wu L."/>
            <person name="Ma J."/>
        </authorList>
    </citation>
    <scope>NUCLEOTIDE SEQUENCE [LARGE SCALE GENOMIC DNA]</scope>
    <source>
        <strain evidence="8">CCUG 49571</strain>
    </source>
</reference>
<keyword evidence="8" id="KW-1185">Reference proteome</keyword>
<dbReference type="Gene3D" id="3.40.50.720">
    <property type="entry name" value="NAD(P)-binding Rossmann-like Domain"/>
    <property type="match status" value="1"/>
</dbReference>
<dbReference type="InterPro" id="IPR008927">
    <property type="entry name" value="6-PGluconate_DH-like_C_sf"/>
</dbReference>
<keyword evidence="2" id="KW-0520">NAD</keyword>
<evidence type="ECO:0000256" key="2">
    <source>
        <dbReference type="ARBA" id="ARBA00023027"/>
    </source>
</evidence>
<evidence type="ECO:0000313" key="8">
    <source>
        <dbReference type="Proteomes" id="UP001596028"/>
    </source>
</evidence>
<evidence type="ECO:0000259" key="6">
    <source>
        <dbReference type="Pfam" id="PF08125"/>
    </source>
</evidence>
<dbReference type="Pfam" id="PF01232">
    <property type="entry name" value="Mannitol_dh"/>
    <property type="match status" value="1"/>
</dbReference>
<sequence>MNGLTKGRSAVIIGAGQTGRGFVARMVASSDYRISFVDTSAEVVRRINEDGAYTIHYYNRERPPVRITEVGACLAGTGDATKAVAEADLVFTAIGESNLPSLAELLAQARLRRQESGSDGPLAIITCENGTAPARVLREALQTGFPEEARGIVVSESAIFCTTVNLPGTRLDILSEDYPELPYDGEALPGELGIPCLVPAERFPTLLRRKIYTYNCISACITYLGAFKDYKIYAEAANDPDVSGLLERLAEPLNRAISRTLGFDLEDQRRFSQRAVAKFSDYGIVDYVDKNARDVARKLGPDDRLIAPARMIMDTGGDPSVLTLTIAAALHYARRERESAAGGAAAAAFDPSAVLTGWSGLPADHPLVLRAIRHYADLERIGRGRDADWTPLTKGDDNGNLSGYGQPGGN</sequence>
<name>A0ABV9F6H1_9BACL</name>
<dbReference type="InterPro" id="IPR013131">
    <property type="entry name" value="Mannitol_DH_N"/>
</dbReference>
<comment type="catalytic activity">
    <reaction evidence="3">
        <text>D-mannitol 1-phosphate + NAD(+) = beta-D-fructose 6-phosphate + NADH + H(+)</text>
        <dbReference type="Rhea" id="RHEA:19661"/>
        <dbReference type="ChEBI" id="CHEBI:15378"/>
        <dbReference type="ChEBI" id="CHEBI:57540"/>
        <dbReference type="ChEBI" id="CHEBI:57634"/>
        <dbReference type="ChEBI" id="CHEBI:57945"/>
        <dbReference type="ChEBI" id="CHEBI:61381"/>
        <dbReference type="EC" id="1.1.1.17"/>
    </reaction>
</comment>